<dbReference type="Proteomes" id="UP000516384">
    <property type="component" value="Plasmid pPlas1"/>
</dbReference>
<keyword evidence="3" id="KW-0614">Plasmid</keyword>
<dbReference type="AlphaFoldDB" id="A0A7H0YH46"/>
<geneLocation type="plasmid" evidence="3 4">
    <name>pPlas1</name>
</geneLocation>
<evidence type="ECO:0000313" key="3">
    <source>
        <dbReference type="EMBL" id="QNR70404.1"/>
    </source>
</evidence>
<evidence type="ECO:0000313" key="4">
    <source>
        <dbReference type="Proteomes" id="UP000516384"/>
    </source>
</evidence>
<gene>
    <name evidence="3" type="ORF">IAQ67_29055</name>
</gene>
<feature type="coiled-coil region" evidence="1">
    <location>
        <begin position="39"/>
        <end position="126"/>
    </location>
</feature>
<sequence length="130" mass="15282">MEPVILTAIIGGVVTIATGYLTYLGAKNSAKKDIFITDRQQLSQDQQALRAEMREEMKQLRDEVRAWRDRYLELEDNIEELKITNMKLQMEVDQWKEKYTSLLIENESLTARVNELEGQLNRRRRDDHLG</sequence>
<dbReference type="EMBL" id="CP061173">
    <property type="protein sequence ID" value="QNR70404.1"/>
    <property type="molecule type" value="Genomic_DNA"/>
</dbReference>
<keyword evidence="2" id="KW-0812">Transmembrane</keyword>
<keyword evidence="2" id="KW-1133">Transmembrane helix</keyword>
<organism evidence="3 4">
    <name type="scientific">Paenibacillus peoriae</name>
    <dbReference type="NCBI Taxonomy" id="59893"/>
    <lineage>
        <taxon>Bacteria</taxon>
        <taxon>Bacillati</taxon>
        <taxon>Bacillota</taxon>
        <taxon>Bacilli</taxon>
        <taxon>Bacillales</taxon>
        <taxon>Paenibacillaceae</taxon>
        <taxon>Paenibacillus</taxon>
    </lineage>
</organism>
<accession>A0A7H0YH46</accession>
<feature type="transmembrane region" description="Helical" evidence="2">
    <location>
        <begin position="6"/>
        <end position="26"/>
    </location>
</feature>
<keyword evidence="2" id="KW-0472">Membrane</keyword>
<evidence type="ECO:0000256" key="2">
    <source>
        <dbReference type="SAM" id="Phobius"/>
    </source>
</evidence>
<dbReference type="RefSeq" id="WP_190299711.1">
    <property type="nucleotide sequence ID" value="NZ_CP061173.1"/>
</dbReference>
<evidence type="ECO:0000256" key="1">
    <source>
        <dbReference type="SAM" id="Coils"/>
    </source>
</evidence>
<name>A0A7H0YH46_9BACL</name>
<proteinExistence type="predicted"/>
<keyword evidence="1" id="KW-0175">Coiled coil</keyword>
<protein>
    <submittedName>
        <fullName evidence="3">Uncharacterized protein</fullName>
    </submittedName>
</protein>
<reference evidence="3 4" key="1">
    <citation type="submission" date="2020-09" db="EMBL/GenBank/DDBJ databases">
        <title>Characterization of Paenibacillus peoriae strain ZF390 with broad-spectrum antimicrobial activity as a potential biocontrol agent.</title>
        <authorList>
            <person name="Li L."/>
            <person name="Zhao Y."/>
            <person name="Li B."/>
            <person name="Xie X."/>
        </authorList>
    </citation>
    <scope>NUCLEOTIDE SEQUENCE [LARGE SCALE GENOMIC DNA]</scope>
    <source>
        <strain evidence="3 4">ZF390</strain>
        <plasmid evidence="3 4">pPlas1</plasmid>
    </source>
</reference>